<sequence length="228" mass="25473">MKNSIKISIFMIMLALLLVGCANDNNDQTRNNDMGMNTEPIGFTGESTDQTNQQTAREPRFPINPGREQNIFTPEPKREIAQGDQGIRTNPEETEKDESTNQTASGFQQEVAKLTNQEREKNGLSPLQIDTALQEVAQTKSEDMATNNYFSHTSPTYGSPFDMLQQFEVDYTTAAENIASGQQSPKEVVNGWMNSPGHRKNIMNEKVTHIGVGYAEDGAYWTQLFIAK</sequence>
<evidence type="ECO:0000256" key="1">
    <source>
        <dbReference type="SAM" id="MobiDB-lite"/>
    </source>
</evidence>
<dbReference type="Pfam" id="PF00188">
    <property type="entry name" value="CAP"/>
    <property type="match status" value="1"/>
</dbReference>
<dbReference type="NCBIfam" id="TIGR02909">
    <property type="entry name" value="spore_YkwD"/>
    <property type="match status" value="1"/>
</dbReference>
<dbReference type="Gene3D" id="3.40.33.10">
    <property type="entry name" value="CAP"/>
    <property type="match status" value="1"/>
</dbReference>
<keyword evidence="5" id="KW-1185">Reference proteome</keyword>
<name>A0A917TWP8_9BACI</name>
<dbReference type="InterPro" id="IPR014044">
    <property type="entry name" value="CAP_dom"/>
</dbReference>
<dbReference type="InterPro" id="IPR035940">
    <property type="entry name" value="CAP_sf"/>
</dbReference>
<accession>A0A917TWP8</accession>
<feature type="chain" id="PRO_5039351607" description="SCP domain-containing protein" evidence="2">
    <location>
        <begin position="23"/>
        <end position="228"/>
    </location>
</feature>
<feature type="region of interest" description="Disordered" evidence="1">
    <location>
        <begin position="83"/>
        <end position="104"/>
    </location>
</feature>
<evidence type="ECO:0000313" key="5">
    <source>
        <dbReference type="Proteomes" id="UP000618460"/>
    </source>
</evidence>
<feature type="domain" description="SCP" evidence="3">
    <location>
        <begin position="114"/>
        <end position="224"/>
    </location>
</feature>
<dbReference type="PANTHER" id="PTHR31157:SF1">
    <property type="entry name" value="SCP DOMAIN-CONTAINING PROTEIN"/>
    <property type="match status" value="1"/>
</dbReference>
<evidence type="ECO:0000259" key="3">
    <source>
        <dbReference type="Pfam" id="PF00188"/>
    </source>
</evidence>
<comment type="caution">
    <text evidence="4">The sequence shown here is derived from an EMBL/GenBank/DDBJ whole genome shotgun (WGS) entry which is preliminary data.</text>
</comment>
<dbReference type="PROSITE" id="PS51257">
    <property type="entry name" value="PROKAR_LIPOPROTEIN"/>
    <property type="match status" value="1"/>
</dbReference>
<proteinExistence type="predicted"/>
<evidence type="ECO:0000256" key="2">
    <source>
        <dbReference type="SAM" id="SignalP"/>
    </source>
</evidence>
<keyword evidence="2" id="KW-0732">Signal</keyword>
<organism evidence="4 5">
    <name type="scientific">Paraliobacillus quinghaiensis</name>
    <dbReference type="NCBI Taxonomy" id="470815"/>
    <lineage>
        <taxon>Bacteria</taxon>
        <taxon>Bacillati</taxon>
        <taxon>Bacillota</taxon>
        <taxon>Bacilli</taxon>
        <taxon>Bacillales</taxon>
        <taxon>Bacillaceae</taxon>
        <taxon>Paraliobacillus</taxon>
    </lineage>
</organism>
<dbReference type="CDD" id="cd05379">
    <property type="entry name" value="CAP_bacterial"/>
    <property type="match status" value="1"/>
</dbReference>
<reference evidence="4" key="2">
    <citation type="submission" date="2020-09" db="EMBL/GenBank/DDBJ databases">
        <authorList>
            <person name="Sun Q."/>
            <person name="Zhou Y."/>
        </authorList>
    </citation>
    <scope>NUCLEOTIDE SEQUENCE</scope>
    <source>
        <strain evidence="4">CGMCC 1.6333</strain>
    </source>
</reference>
<dbReference type="PANTHER" id="PTHR31157">
    <property type="entry name" value="SCP DOMAIN-CONTAINING PROTEIN"/>
    <property type="match status" value="1"/>
</dbReference>
<gene>
    <name evidence="4" type="primary">ykwD</name>
    <name evidence="4" type="ORF">GCM10011351_29900</name>
</gene>
<evidence type="ECO:0000313" key="4">
    <source>
        <dbReference type="EMBL" id="GGM41802.1"/>
    </source>
</evidence>
<feature type="signal peptide" evidence="2">
    <location>
        <begin position="1"/>
        <end position="22"/>
    </location>
</feature>
<dbReference type="EMBL" id="BMLG01000027">
    <property type="protein sequence ID" value="GGM41802.1"/>
    <property type="molecule type" value="Genomic_DNA"/>
</dbReference>
<dbReference type="Proteomes" id="UP000618460">
    <property type="component" value="Unassembled WGS sequence"/>
</dbReference>
<protein>
    <recommendedName>
        <fullName evidence="3">SCP domain-containing protein</fullName>
    </recommendedName>
</protein>
<feature type="compositionally biased region" description="Basic and acidic residues" evidence="1">
    <location>
        <begin position="90"/>
        <end position="99"/>
    </location>
</feature>
<dbReference type="InterPro" id="IPR014258">
    <property type="entry name" value="CAP_domain_YkwD-like"/>
</dbReference>
<feature type="region of interest" description="Disordered" evidence="1">
    <location>
        <begin position="29"/>
        <end position="71"/>
    </location>
</feature>
<feature type="compositionally biased region" description="Polar residues" evidence="1">
    <location>
        <begin position="45"/>
        <end position="56"/>
    </location>
</feature>
<dbReference type="SUPFAM" id="SSF55797">
    <property type="entry name" value="PR-1-like"/>
    <property type="match status" value="1"/>
</dbReference>
<reference evidence="4" key="1">
    <citation type="journal article" date="2014" name="Int. J. Syst. Evol. Microbiol.">
        <title>Complete genome sequence of Corynebacterium casei LMG S-19264T (=DSM 44701T), isolated from a smear-ripened cheese.</title>
        <authorList>
            <consortium name="US DOE Joint Genome Institute (JGI-PGF)"/>
            <person name="Walter F."/>
            <person name="Albersmeier A."/>
            <person name="Kalinowski J."/>
            <person name="Ruckert C."/>
        </authorList>
    </citation>
    <scope>NUCLEOTIDE SEQUENCE</scope>
    <source>
        <strain evidence="4">CGMCC 1.6333</strain>
    </source>
</reference>
<dbReference type="RefSeq" id="WP_229666797.1">
    <property type="nucleotide sequence ID" value="NZ_BMLG01000027.1"/>
</dbReference>
<dbReference type="AlphaFoldDB" id="A0A917TWP8"/>